<reference evidence="13 14" key="1">
    <citation type="journal article" date="2024" name="IMA Fungus">
        <title>Apiospora arundinis, a panoply of carbohydrate-active enzymes and secondary metabolites.</title>
        <authorList>
            <person name="Sorensen T."/>
            <person name="Petersen C."/>
            <person name="Muurmann A.T."/>
            <person name="Christiansen J.V."/>
            <person name="Brundto M.L."/>
            <person name="Overgaard C.K."/>
            <person name="Boysen A.T."/>
            <person name="Wollenberg R.D."/>
            <person name="Larsen T.O."/>
            <person name="Sorensen J.L."/>
            <person name="Nielsen K.L."/>
            <person name="Sondergaard T.E."/>
        </authorList>
    </citation>
    <scope>NUCLEOTIDE SEQUENCE [LARGE SCALE GENOMIC DNA]</scope>
    <source>
        <strain evidence="13 14">AAU 773</strain>
    </source>
</reference>
<feature type="domain" description="Nrap protein" evidence="10">
    <location>
        <begin position="582"/>
        <end position="768"/>
    </location>
</feature>
<accession>A0ABR2JMJ4</accession>
<dbReference type="Gene3D" id="1.10.1410.10">
    <property type="match status" value="1"/>
</dbReference>
<name>A0ABR2JMJ4_9PEZI</name>
<keyword evidence="4 5" id="KW-0539">Nucleus</keyword>
<comment type="subcellular location">
    <subcellularLocation>
        <location evidence="1 5">Nucleus</location>
        <location evidence="1 5">Nucleolus</location>
    </subcellularLocation>
</comment>
<evidence type="ECO:0000259" key="12">
    <source>
        <dbReference type="Pfam" id="PF17407"/>
    </source>
</evidence>
<dbReference type="Pfam" id="PF17407">
    <property type="entry name" value="Nrap_D6"/>
    <property type="match status" value="1"/>
</dbReference>
<feature type="domain" description="Nrap protein" evidence="11">
    <location>
        <begin position="771"/>
        <end position="914"/>
    </location>
</feature>
<feature type="domain" description="Nrap protein" evidence="7">
    <location>
        <begin position="132"/>
        <end position="267"/>
    </location>
</feature>
<organism evidence="13 14">
    <name type="scientific">Apiospora arundinis</name>
    <dbReference type="NCBI Taxonomy" id="335852"/>
    <lineage>
        <taxon>Eukaryota</taxon>
        <taxon>Fungi</taxon>
        <taxon>Dikarya</taxon>
        <taxon>Ascomycota</taxon>
        <taxon>Pezizomycotina</taxon>
        <taxon>Sordariomycetes</taxon>
        <taxon>Xylariomycetidae</taxon>
        <taxon>Amphisphaeriales</taxon>
        <taxon>Apiosporaceae</taxon>
        <taxon>Apiospora</taxon>
    </lineage>
</organism>
<dbReference type="Pfam" id="PF17403">
    <property type="entry name" value="Nrap_D2"/>
    <property type="match status" value="1"/>
</dbReference>
<comment type="similarity">
    <text evidence="2 5">Belongs to the NRAP family.</text>
</comment>
<evidence type="ECO:0000259" key="7">
    <source>
        <dbReference type="Pfam" id="PF03813"/>
    </source>
</evidence>
<dbReference type="EMBL" id="JAPCWZ010000001">
    <property type="protein sequence ID" value="KAK8879753.1"/>
    <property type="molecule type" value="Genomic_DNA"/>
</dbReference>
<dbReference type="InterPro" id="IPR035369">
    <property type="entry name" value="Nrap_D4"/>
</dbReference>
<feature type="domain" description="Nrap protein" evidence="8">
    <location>
        <begin position="272"/>
        <end position="413"/>
    </location>
</feature>
<evidence type="ECO:0000256" key="5">
    <source>
        <dbReference type="RuleBase" id="RU364032"/>
    </source>
</evidence>
<dbReference type="PANTHER" id="PTHR17972">
    <property type="entry name" value="NUCLEOLAR RNA-ASSOCIATED PROTEIN"/>
    <property type="match status" value="1"/>
</dbReference>
<gene>
    <name evidence="13" type="ORF">PGQ11_001047</name>
</gene>
<dbReference type="Pfam" id="PF17405">
    <property type="entry name" value="Nrap_D4"/>
    <property type="match status" value="1"/>
</dbReference>
<dbReference type="InterPro" id="IPR035370">
    <property type="entry name" value="Nrap_D5"/>
</dbReference>
<dbReference type="InterPro" id="IPR035367">
    <property type="entry name" value="Nrap_D2"/>
</dbReference>
<feature type="region of interest" description="Disordered" evidence="6">
    <location>
        <begin position="1"/>
        <end position="20"/>
    </location>
</feature>
<dbReference type="InterPro" id="IPR035368">
    <property type="entry name" value="Nrap_D3"/>
</dbReference>
<dbReference type="Pfam" id="PF17404">
    <property type="entry name" value="Nrap_D3"/>
    <property type="match status" value="1"/>
</dbReference>
<sequence length="1060" mass="119253">MENNSAKRRKLGSGPFVPVGTSSTPAASAFADATEELLLDVQQDYAKPFEGVDDILRQFKSTIEALEPQEPTLISEATTKFEKANGIRVPYPNPRPTKDSPYKLAFAKPAQVNVVGSYVTRTMIRTQATHAIDMIVVMPADLFQDKDFRDLRYFYKRSFYLARICAGLRKELKESMELNFQYLHGNELLPVLVAQPTKASRKFAIRVIPCAPENLFPASKLWPTTNSVRRNGNESKEALAPTPFYNATLKAESLYQPYLRLLTTTGKTCPGFKDACILGRVWLQQRGFGSDVSQGGFGSFEFAVLVALLLSGGGRKGEPLLAKSLGSSQIIKATIQYLANANFQKKPAVFGTYPTDTDAMRQDGPVLYDATRNLNLLWKMSPWSANLLQQFAKWSLAGLKDNSLDQFDPLFIIKVHDKSQIYDLQANVDLSSSTQSFQSQDCHGRTWNFSEKLYQVLKKALGERATLISIYMPKSDDWSISAVPTVAQSGTVSVGVIYEPTSVFRRMDLGPEAEQKKEAAQYQEFWGEKSELRRFQDGSIRECIEWAKEASANIPKQIIRYITQLHFCLDDSSVSLYGAEANISPADTQYFEAAKESFRTLEHDLRELPDLPLHINQIAGIGPELRYASLRLPTTDKPVRPMEVVISFEASGKWTDNLAANQRLKIAFLLKIGESLEEAKEEIKTHLGLDQAAQDTHNLAFLDVVYEDGFAFRLRVRSDAEEKQLEMQTRNKQLDRHVQTEAAASLAIIRRTYTNLPLHTQTMSSWCTRLPTLSPAIRFTKQWFASQKLASHINEEVIELLVLQAFLKPFPWRTPTSAFTGFLRTMHLISRWDWPEEPLVVDHSDSITADERTAIFARFKECRKQDPRFNRTVLFVADSHDTSGTTYTRDGPSRVVANQMVKLARSVCELVRANGNLKRLLQPSLKHYDVVITLNPKALKSILREHGAAKQSQFKNLLGERSHAAVLPLAEPPVNVLLQQLRAQYATALVFFHGGQDDHVITALWNPELDQRTRKVEMPASFKPMAKNGDTLEVDRTSILAEIARIGGDMIEKIKVKGEA</sequence>
<comment type="caution">
    <text evidence="13">The sequence shown here is derived from an EMBL/GenBank/DDBJ whole genome shotgun (WGS) entry which is preliminary data.</text>
</comment>
<feature type="domain" description="Nrap protein" evidence="9">
    <location>
        <begin position="421"/>
        <end position="567"/>
    </location>
</feature>
<evidence type="ECO:0000259" key="9">
    <source>
        <dbReference type="Pfam" id="PF17404"/>
    </source>
</evidence>
<keyword evidence="14" id="KW-1185">Reference proteome</keyword>
<evidence type="ECO:0000313" key="13">
    <source>
        <dbReference type="EMBL" id="KAK8879753.1"/>
    </source>
</evidence>
<dbReference type="Proteomes" id="UP001390339">
    <property type="component" value="Unassembled WGS sequence"/>
</dbReference>
<dbReference type="InterPro" id="IPR035082">
    <property type="entry name" value="Nrap_D1"/>
</dbReference>
<feature type="compositionally biased region" description="Basic residues" evidence="6">
    <location>
        <begin position="1"/>
        <end position="11"/>
    </location>
</feature>
<keyword evidence="5" id="KW-0690">Ribosome biogenesis</keyword>
<dbReference type="Gene3D" id="3.30.70.3030">
    <property type="match status" value="1"/>
</dbReference>
<dbReference type="PANTHER" id="PTHR17972:SF0">
    <property type="entry name" value="NUCLEOLAR PROTEIN 6"/>
    <property type="match status" value="1"/>
</dbReference>
<evidence type="ECO:0000259" key="11">
    <source>
        <dbReference type="Pfam" id="PF17406"/>
    </source>
</evidence>
<evidence type="ECO:0000256" key="6">
    <source>
        <dbReference type="SAM" id="MobiDB-lite"/>
    </source>
</evidence>
<keyword evidence="5" id="KW-0687">Ribonucleoprotein</keyword>
<evidence type="ECO:0000256" key="3">
    <source>
        <dbReference type="ARBA" id="ARBA00022884"/>
    </source>
</evidence>
<evidence type="ECO:0000256" key="2">
    <source>
        <dbReference type="ARBA" id="ARBA00006674"/>
    </source>
</evidence>
<keyword evidence="3 5" id="KW-0694">RNA-binding</keyword>
<evidence type="ECO:0000256" key="4">
    <source>
        <dbReference type="ARBA" id="ARBA00023242"/>
    </source>
</evidence>
<evidence type="ECO:0000313" key="14">
    <source>
        <dbReference type="Proteomes" id="UP001390339"/>
    </source>
</evidence>
<dbReference type="Pfam" id="PF03813">
    <property type="entry name" value="Nrap"/>
    <property type="match status" value="1"/>
</dbReference>
<evidence type="ECO:0000256" key="1">
    <source>
        <dbReference type="ARBA" id="ARBA00004604"/>
    </source>
</evidence>
<dbReference type="InterPro" id="IPR035371">
    <property type="entry name" value="Nrap_D6"/>
</dbReference>
<keyword evidence="5" id="KW-0698">rRNA processing</keyword>
<dbReference type="InterPro" id="IPR005554">
    <property type="entry name" value="NOL6/Upt22"/>
</dbReference>
<feature type="domain" description="Nrap protein" evidence="12">
    <location>
        <begin position="925"/>
        <end position="1054"/>
    </location>
</feature>
<evidence type="ECO:0000259" key="10">
    <source>
        <dbReference type="Pfam" id="PF17405"/>
    </source>
</evidence>
<protein>
    <recommendedName>
        <fullName evidence="5">U3 small nucleolar RNA-associated protein 22</fullName>
    </recommendedName>
</protein>
<dbReference type="Pfam" id="PF17406">
    <property type="entry name" value="Nrap_D5"/>
    <property type="match status" value="1"/>
</dbReference>
<proteinExistence type="inferred from homology"/>
<evidence type="ECO:0000259" key="8">
    <source>
        <dbReference type="Pfam" id="PF17403"/>
    </source>
</evidence>